<feature type="transmembrane region" description="Helical" evidence="3">
    <location>
        <begin position="500"/>
        <end position="526"/>
    </location>
</feature>
<dbReference type="Gene3D" id="1.20.1250.20">
    <property type="entry name" value="MFS general substrate transporter like domains"/>
    <property type="match status" value="1"/>
</dbReference>
<name>A0A9P8G8A6_AURME</name>
<evidence type="ECO:0000313" key="5">
    <source>
        <dbReference type="EMBL" id="KAG9991698.1"/>
    </source>
</evidence>
<proteinExistence type="predicted"/>
<evidence type="ECO:0000256" key="2">
    <source>
        <dbReference type="SAM" id="MobiDB-lite"/>
    </source>
</evidence>
<sequence length="829" mass="92222">LIALSNVLHRTIIPAKDKNNTCPGHDFKWLHSRKCPSIEDMVVFHPFDNLEIGSLHTRGQGYPLSIIITTIKSFYTTRGQVTSPAEVSHGRLAQLVAGSTPVLTIVFFCPVRGIRALSFVLPVATEEVFFGIYQYFSSLSLALCTDVSASRLGSNLGARDDFVSTSPRAKPQYLRLSVRQPFRKLLCHSRSAPTFFQHPSESETHRESNNLRPFAVVAGSRLQRVTYRMAEEDIKHSSPSNLSLDQGYSSGSEGQRTQEEDTKKSTIWRRIYNVITYTPPRCRWDPEKPPTFSMALNVLFGFAGAFTVANLYYSHPILNILADEFNVPYERASQIPTVMQAGYAAGLLFLCPLGDLLPRRPFVLLLVFFTATMWYVIGVCVTSNLAAFTAISFITAVTTVTPQLMLPLVGDLAPPSKRAASLSIVTSGLLLGMLIARLLSGVLTNFTSWRNIYWLALGLQYVIFILLWFFMPDYPSTNPNGINYFKILWSILEMLFKEPVLVQACFITFFTAATFTCFWTTLTFLLAGAPYHYDSLTIGLFALIGIASMCIGPFWAKYVIDRFVPLFSVILGECWCMLGICIGTYTGRITIAGPVIQAFFNDFGLQTAQIANRSAIYSIAPKARNRVNTAFMVATFCGQLVGTAAGNHLYARGGWVVSGSYSVASIGAALICCFARGPWAKGWFGWGGGWSIYKKSAQSADGKAEEKQTMGAVEADGTIVRDPERGEKQQERVNEGHVLEKGIEMLGAEDGENPVREMKDHEEDGENRTISQDEDLILPVKDTQREAAVGFGLRKYRCAGGIHNRHLHRRIEIMMMYLASLQILQRRFL</sequence>
<gene>
    <name evidence="5" type="ORF">KCU98_g233</name>
</gene>
<dbReference type="EMBL" id="JAHFXS010000001">
    <property type="protein sequence ID" value="KAG9991698.1"/>
    <property type="molecule type" value="Genomic_DNA"/>
</dbReference>
<feature type="transmembrane region" description="Helical" evidence="3">
    <location>
        <begin position="385"/>
        <end position="408"/>
    </location>
</feature>
<dbReference type="PROSITE" id="PS50850">
    <property type="entry name" value="MFS"/>
    <property type="match status" value="1"/>
</dbReference>
<feature type="transmembrane region" description="Helical" evidence="3">
    <location>
        <begin position="291"/>
        <end position="313"/>
    </location>
</feature>
<evidence type="ECO:0000313" key="6">
    <source>
        <dbReference type="Proteomes" id="UP000729357"/>
    </source>
</evidence>
<accession>A0A9P8G8A6</accession>
<evidence type="ECO:0000259" key="4">
    <source>
        <dbReference type="PROSITE" id="PS50850"/>
    </source>
</evidence>
<protein>
    <submittedName>
        <fullName evidence="5">MFS general substrate transporter</fullName>
    </submittedName>
</protein>
<dbReference type="InterPro" id="IPR036259">
    <property type="entry name" value="MFS_trans_sf"/>
</dbReference>
<feature type="region of interest" description="Disordered" evidence="2">
    <location>
        <begin position="232"/>
        <end position="263"/>
    </location>
</feature>
<comment type="subcellular location">
    <subcellularLocation>
        <location evidence="1">Membrane</location>
        <topology evidence="1">Multi-pass membrane protein</topology>
    </subcellularLocation>
</comment>
<reference evidence="5" key="1">
    <citation type="journal article" date="2021" name="J Fungi (Basel)">
        <title>Virulence traits and population genomics of the black yeast Aureobasidium melanogenum.</title>
        <authorList>
            <person name="Cernosa A."/>
            <person name="Sun X."/>
            <person name="Gostincar C."/>
            <person name="Fang C."/>
            <person name="Gunde-Cimerman N."/>
            <person name="Song Z."/>
        </authorList>
    </citation>
    <scope>NUCLEOTIDE SEQUENCE</scope>
    <source>
        <strain evidence="5">EXF-9298</strain>
    </source>
</reference>
<feature type="transmembrane region" description="Helical" evidence="3">
    <location>
        <begin position="538"/>
        <end position="556"/>
    </location>
</feature>
<feature type="transmembrane region" description="Helical" evidence="3">
    <location>
        <begin position="420"/>
        <end position="440"/>
    </location>
</feature>
<dbReference type="CDD" id="cd17324">
    <property type="entry name" value="MFS_NepI_like"/>
    <property type="match status" value="1"/>
</dbReference>
<keyword evidence="3" id="KW-0812">Transmembrane</keyword>
<comment type="caution">
    <text evidence="5">The sequence shown here is derived from an EMBL/GenBank/DDBJ whole genome shotgun (WGS) entry which is preliminary data.</text>
</comment>
<dbReference type="SUPFAM" id="SSF103473">
    <property type="entry name" value="MFS general substrate transporter"/>
    <property type="match status" value="1"/>
</dbReference>
<keyword evidence="6" id="KW-1185">Reference proteome</keyword>
<dbReference type="InterPro" id="IPR011701">
    <property type="entry name" value="MFS"/>
</dbReference>
<feature type="non-terminal residue" evidence="5">
    <location>
        <position position="829"/>
    </location>
</feature>
<evidence type="ECO:0000256" key="1">
    <source>
        <dbReference type="ARBA" id="ARBA00004141"/>
    </source>
</evidence>
<feature type="non-terminal residue" evidence="5">
    <location>
        <position position="1"/>
    </location>
</feature>
<evidence type="ECO:0000256" key="3">
    <source>
        <dbReference type="SAM" id="Phobius"/>
    </source>
</evidence>
<dbReference type="GO" id="GO:0016020">
    <property type="term" value="C:membrane"/>
    <property type="evidence" value="ECO:0007669"/>
    <property type="project" value="UniProtKB-SubCell"/>
</dbReference>
<feature type="transmembrane region" description="Helical" evidence="3">
    <location>
        <begin position="563"/>
        <end position="585"/>
    </location>
</feature>
<dbReference type="AlphaFoldDB" id="A0A9P8G8A6"/>
<keyword evidence="3" id="KW-1133">Transmembrane helix</keyword>
<dbReference type="Pfam" id="PF07690">
    <property type="entry name" value="MFS_1"/>
    <property type="match status" value="1"/>
</dbReference>
<feature type="transmembrane region" description="Helical" evidence="3">
    <location>
        <begin position="362"/>
        <end position="379"/>
    </location>
</feature>
<dbReference type="PANTHER" id="PTHR42910:SF1">
    <property type="entry name" value="MAJOR FACILITATOR SUPERFAMILY (MFS) PROFILE DOMAIN-CONTAINING PROTEIN"/>
    <property type="match status" value="1"/>
</dbReference>
<dbReference type="GO" id="GO:0022857">
    <property type="term" value="F:transmembrane transporter activity"/>
    <property type="evidence" value="ECO:0007669"/>
    <property type="project" value="InterPro"/>
</dbReference>
<reference evidence="5" key="2">
    <citation type="submission" date="2021-08" db="EMBL/GenBank/DDBJ databases">
        <authorList>
            <person name="Gostincar C."/>
            <person name="Sun X."/>
            <person name="Song Z."/>
            <person name="Gunde-Cimerman N."/>
        </authorList>
    </citation>
    <scope>NUCLEOTIDE SEQUENCE</scope>
    <source>
        <strain evidence="5">EXF-9298</strain>
    </source>
</reference>
<feature type="compositionally biased region" description="Polar residues" evidence="2">
    <location>
        <begin position="237"/>
        <end position="255"/>
    </location>
</feature>
<organism evidence="5 6">
    <name type="scientific">Aureobasidium melanogenum</name>
    <name type="common">Aureobasidium pullulans var. melanogenum</name>
    <dbReference type="NCBI Taxonomy" id="46634"/>
    <lineage>
        <taxon>Eukaryota</taxon>
        <taxon>Fungi</taxon>
        <taxon>Dikarya</taxon>
        <taxon>Ascomycota</taxon>
        <taxon>Pezizomycotina</taxon>
        <taxon>Dothideomycetes</taxon>
        <taxon>Dothideomycetidae</taxon>
        <taxon>Dothideales</taxon>
        <taxon>Saccotheciaceae</taxon>
        <taxon>Aureobasidium</taxon>
    </lineage>
</organism>
<feature type="transmembrane region" description="Helical" evidence="3">
    <location>
        <begin position="452"/>
        <end position="470"/>
    </location>
</feature>
<dbReference type="Proteomes" id="UP000729357">
    <property type="component" value="Unassembled WGS sequence"/>
</dbReference>
<keyword evidence="3" id="KW-0472">Membrane</keyword>
<dbReference type="InterPro" id="IPR020846">
    <property type="entry name" value="MFS_dom"/>
</dbReference>
<feature type="domain" description="Major facilitator superfamily (MFS) profile" evidence="4">
    <location>
        <begin position="293"/>
        <end position="677"/>
    </location>
</feature>
<feature type="transmembrane region" description="Helical" evidence="3">
    <location>
        <begin position="333"/>
        <end position="350"/>
    </location>
</feature>
<dbReference type="PANTHER" id="PTHR42910">
    <property type="entry name" value="TRANSPORTER SCO4007-RELATED"/>
    <property type="match status" value="1"/>
</dbReference>